<comment type="caution">
    <text evidence="2">The sequence shown here is derived from an EMBL/GenBank/DDBJ whole genome shotgun (WGS) entry which is preliminary data.</text>
</comment>
<protein>
    <submittedName>
        <fullName evidence="2">Uncharacterized protein</fullName>
    </submittedName>
</protein>
<sequence>MKKLVTATLFLIAISFASISAMACSSGQISAEKTEVKIALDPNSSRAIMTVVAKDEAGEVLCSLEQMNFGTSRNNWAPSNGWIPNVDKINVHARGGKALVIFKTKEPAGTTVYAQVNGVKVGNTDGMPFSYNQF</sequence>
<keyword evidence="1" id="KW-0732">Signal</keyword>
<dbReference type="PROSITE" id="PS51257">
    <property type="entry name" value="PROKAR_LIPOPROTEIN"/>
    <property type="match status" value="1"/>
</dbReference>
<evidence type="ECO:0000313" key="2">
    <source>
        <dbReference type="EMBL" id="HGT71436.1"/>
    </source>
</evidence>
<dbReference type="EMBL" id="DSYQ01000028">
    <property type="protein sequence ID" value="HGT71436.1"/>
    <property type="molecule type" value="Genomic_DNA"/>
</dbReference>
<reference evidence="2" key="1">
    <citation type="journal article" date="2020" name="mSystems">
        <title>Genome- and Community-Level Interaction Insights into Carbon Utilization and Element Cycling Functions of Hydrothermarchaeota in Hydrothermal Sediment.</title>
        <authorList>
            <person name="Zhou Z."/>
            <person name="Liu Y."/>
            <person name="Xu W."/>
            <person name="Pan J."/>
            <person name="Luo Z.H."/>
            <person name="Li M."/>
        </authorList>
    </citation>
    <scope>NUCLEOTIDE SEQUENCE [LARGE SCALE GENOMIC DNA]</scope>
    <source>
        <strain evidence="2">SpSt-579</strain>
    </source>
</reference>
<feature type="signal peptide" evidence="1">
    <location>
        <begin position="1"/>
        <end position="23"/>
    </location>
</feature>
<gene>
    <name evidence="2" type="ORF">ENT43_04225</name>
</gene>
<accession>A0A7C4QXS3</accession>
<dbReference type="AlphaFoldDB" id="A0A7C4QXS3"/>
<name>A0A7C4QXS3_UNCC3</name>
<evidence type="ECO:0000256" key="1">
    <source>
        <dbReference type="SAM" id="SignalP"/>
    </source>
</evidence>
<organism evidence="2">
    <name type="scientific">candidate division CPR3 bacterium</name>
    <dbReference type="NCBI Taxonomy" id="2268181"/>
    <lineage>
        <taxon>Bacteria</taxon>
        <taxon>Bacteria division CPR3</taxon>
    </lineage>
</organism>
<feature type="chain" id="PRO_5028339381" evidence="1">
    <location>
        <begin position="24"/>
        <end position="134"/>
    </location>
</feature>
<proteinExistence type="predicted"/>